<evidence type="ECO:0000313" key="1">
    <source>
        <dbReference type="EMBL" id="CAL1383916.1"/>
    </source>
</evidence>
<dbReference type="AlphaFoldDB" id="A0AAV2ED60"/>
<proteinExistence type="predicted"/>
<reference evidence="1 2" key="1">
    <citation type="submission" date="2024-04" db="EMBL/GenBank/DDBJ databases">
        <authorList>
            <person name="Fracassetti M."/>
        </authorList>
    </citation>
    <scope>NUCLEOTIDE SEQUENCE [LARGE SCALE GENOMIC DNA]</scope>
</reference>
<name>A0AAV2ED60_9ROSI</name>
<dbReference type="Proteomes" id="UP001497516">
    <property type="component" value="Chromosome 4"/>
</dbReference>
<sequence>MPRPRDGDPCALVLIPDDGIGLVTGSVERYDVHGNMPKVPLEVIELIKKNKAYLICTLPIVNCFNVPGLPP</sequence>
<accession>A0AAV2ED60</accession>
<gene>
    <name evidence="1" type="ORF">LTRI10_LOCUS25154</name>
</gene>
<organism evidence="1 2">
    <name type="scientific">Linum trigynum</name>
    <dbReference type="NCBI Taxonomy" id="586398"/>
    <lineage>
        <taxon>Eukaryota</taxon>
        <taxon>Viridiplantae</taxon>
        <taxon>Streptophyta</taxon>
        <taxon>Embryophyta</taxon>
        <taxon>Tracheophyta</taxon>
        <taxon>Spermatophyta</taxon>
        <taxon>Magnoliopsida</taxon>
        <taxon>eudicotyledons</taxon>
        <taxon>Gunneridae</taxon>
        <taxon>Pentapetalae</taxon>
        <taxon>rosids</taxon>
        <taxon>fabids</taxon>
        <taxon>Malpighiales</taxon>
        <taxon>Linaceae</taxon>
        <taxon>Linum</taxon>
    </lineage>
</organism>
<dbReference type="EMBL" id="OZ034817">
    <property type="protein sequence ID" value="CAL1383916.1"/>
    <property type="molecule type" value="Genomic_DNA"/>
</dbReference>
<evidence type="ECO:0000313" key="2">
    <source>
        <dbReference type="Proteomes" id="UP001497516"/>
    </source>
</evidence>
<protein>
    <submittedName>
        <fullName evidence="1">Uncharacterized protein</fullName>
    </submittedName>
</protein>
<keyword evidence="2" id="KW-1185">Reference proteome</keyword>